<keyword evidence="5" id="KW-0449">Lipoprotein</keyword>
<evidence type="ECO:0000256" key="3">
    <source>
        <dbReference type="ARBA" id="ARBA00023136"/>
    </source>
</evidence>
<evidence type="ECO:0000313" key="6">
    <source>
        <dbReference type="EMBL" id="SOD95525.1"/>
    </source>
</evidence>
<dbReference type="AlphaFoldDB" id="A0A286GJ06"/>
<dbReference type="GO" id="GO:0030288">
    <property type="term" value="C:outer membrane-bounded periplasmic space"/>
    <property type="evidence" value="ECO:0007669"/>
    <property type="project" value="InterPro"/>
</dbReference>
<keyword evidence="4" id="KW-0564">Palmitate</keyword>
<keyword evidence="3" id="KW-0472">Membrane</keyword>
<sequence>MKVLLSKAIQLLMLTGLVGVLSGCTAFFFQPTKARRARLGEETPVTADLHRLPVAKEKIITAVYKFRDLTGQYKQIEAGSTFSTAVTQGTTNILLKALEESGWFLPIERENVSNLLNERKIVRSSVAQYKEGENLPPLLFAGIILEGGVVSYDANIITGGGGLQYFSAGGSTQYRQDRVTVYLRAVSTKSGKILKTIYTSKTILSQTVNASLFRYVTFKRLLETETGLTTTEPGQLAVTEAIEKAVQGLIIEGVRDGLWSAADNQTAAMQAVVKDYEKEKTVMSETDVYGIRSEVAPPFLSVQAYAGAMRYYGDYARHTIKGSYGASVDFHITPAFGVQVNGATGVLASEGAFSKNITSLEGNLIFRLTPYQRWTSLLFAGAGAVSQSGSSPFQWQGASYLQAQGGVGVQFSPSKVIGFRSTLSYNQPFTDALDSRVAGTRNDYYLRGTLGVVFHIGRFSPPKVKPLTPQQPVTNK</sequence>
<evidence type="ECO:0000256" key="1">
    <source>
        <dbReference type="ARBA" id="ARBA00022475"/>
    </source>
</evidence>
<proteinExistence type="predicted"/>
<dbReference type="PROSITE" id="PS51257">
    <property type="entry name" value="PROKAR_LIPOPROTEIN"/>
    <property type="match status" value="1"/>
</dbReference>
<dbReference type="Proteomes" id="UP000219452">
    <property type="component" value="Unassembled WGS sequence"/>
</dbReference>
<gene>
    <name evidence="6" type="ORF">SAMN06269250_4893</name>
</gene>
<dbReference type="Gene3D" id="3.40.50.10610">
    <property type="entry name" value="ABC-type transport auxiliary lipoprotein component"/>
    <property type="match status" value="2"/>
</dbReference>
<dbReference type="PANTHER" id="PTHR41164">
    <property type="entry name" value="CURLI PRODUCTION ASSEMBLY/TRANSPORT COMPONENT CSGG"/>
    <property type="match status" value="1"/>
</dbReference>
<accession>A0A286GJ06</accession>
<dbReference type="InterPro" id="IPR005534">
    <property type="entry name" value="Curli_assmbl/transp-comp_CsgG"/>
</dbReference>
<keyword evidence="1" id="KW-1003">Cell membrane</keyword>
<evidence type="ECO:0000256" key="4">
    <source>
        <dbReference type="ARBA" id="ARBA00023139"/>
    </source>
</evidence>
<dbReference type="OrthoDB" id="1110708at2"/>
<organism evidence="6 7">
    <name type="scientific">Spirosoma fluviale</name>
    <dbReference type="NCBI Taxonomy" id="1597977"/>
    <lineage>
        <taxon>Bacteria</taxon>
        <taxon>Pseudomonadati</taxon>
        <taxon>Bacteroidota</taxon>
        <taxon>Cytophagia</taxon>
        <taxon>Cytophagales</taxon>
        <taxon>Cytophagaceae</taxon>
        <taxon>Spirosoma</taxon>
    </lineage>
</organism>
<name>A0A286GJ06_9BACT</name>
<evidence type="ECO:0000313" key="7">
    <source>
        <dbReference type="Proteomes" id="UP000219452"/>
    </source>
</evidence>
<protein>
    <submittedName>
        <fullName evidence="6">Curli production assembly/transport component CsgG</fullName>
    </submittedName>
</protein>
<dbReference type="RefSeq" id="WP_097129231.1">
    <property type="nucleotide sequence ID" value="NZ_OCNH01000004.1"/>
</dbReference>
<evidence type="ECO:0000256" key="5">
    <source>
        <dbReference type="ARBA" id="ARBA00023288"/>
    </source>
</evidence>
<dbReference type="Pfam" id="PF03783">
    <property type="entry name" value="CsgG"/>
    <property type="match status" value="1"/>
</dbReference>
<dbReference type="PANTHER" id="PTHR41164:SF1">
    <property type="entry name" value="CURLI PRODUCTION ASSEMBLY_TRANSPORT COMPONENT CSGG"/>
    <property type="match status" value="1"/>
</dbReference>
<keyword evidence="2" id="KW-0732">Signal</keyword>
<dbReference type="EMBL" id="OCNH01000004">
    <property type="protein sequence ID" value="SOD95525.1"/>
    <property type="molecule type" value="Genomic_DNA"/>
</dbReference>
<reference evidence="7" key="1">
    <citation type="submission" date="2017-09" db="EMBL/GenBank/DDBJ databases">
        <authorList>
            <person name="Varghese N."/>
            <person name="Submissions S."/>
        </authorList>
    </citation>
    <scope>NUCLEOTIDE SEQUENCE [LARGE SCALE GENOMIC DNA]</scope>
    <source>
        <strain evidence="7">DSM 29961</strain>
    </source>
</reference>
<keyword evidence="7" id="KW-1185">Reference proteome</keyword>
<evidence type="ECO:0000256" key="2">
    <source>
        <dbReference type="ARBA" id="ARBA00022729"/>
    </source>
</evidence>